<evidence type="ECO:0000313" key="2">
    <source>
        <dbReference type="EMBL" id="QII45696.1"/>
    </source>
</evidence>
<dbReference type="PANTHER" id="PTHR35810:SF1">
    <property type="entry name" value="CYTOPLASMIC PROTEIN"/>
    <property type="match status" value="1"/>
</dbReference>
<sequence length="334" mass="38591">MSFSIKIYKTEDGKSEIQVNLSDDTVWLSLNQISELFERDKSVVSRHIKNIFKEKELILDSTVAKKATVHQNEGGRLVERNIDVFSLDVIISIGYRVKSNRATQFRIWANKLIKDHLINGYTLNEKRLKQTYKSNLKQLESTIELLTHSFQSKKELQLIEAKGFVEILTRYTQSFIILNKFDEDRLDSDNLSSKIHYQIEYSEAKKLIQNLKTKLMSLKEASNLFGNEKDHSLKGIIGNIEQTFDGQSLYPSIEEKAAHLLYFIIKNHPFSDGNKRIGALLFVWYLQQNDFLFKKTGDSKISENTLVALSLLIAQSDPNQKEIMIKLIINLIKN</sequence>
<evidence type="ECO:0000313" key="3">
    <source>
        <dbReference type="Proteomes" id="UP000502928"/>
    </source>
</evidence>
<dbReference type="EMBL" id="CP049616">
    <property type="protein sequence ID" value="QII45696.1"/>
    <property type="molecule type" value="Genomic_DNA"/>
</dbReference>
<dbReference type="InterPro" id="IPR003812">
    <property type="entry name" value="Fido"/>
</dbReference>
<dbReference type="AlphaFoldDB" id="A0A6G7J4I9"/>
<dbReference type="InterPro" id="IPR053737">
    <property type="entry name" value="Type_II_TA_Toxin"/>
</dbReference>
<dbReference type="InterPro" id="IPR011204">
    <property type="entry name" value="Virulence_RhuM-like"/>
</dbReference>
<gene>
    <name evidence="2" type="ORF">GVT53_13745</name>
</gene>
<protein>
    <submittedName>
        <fullName evidence="2">Virulence protein RhuM/Fic/DOC family protein</fullName>
    </submittedName>
</protein>
<dbReference type="InterPro" id="IPR036597">
    <property type="entry name" value="Fido-like_dom_sf"/>
</dbReference>
<dbReference type="PROSITE" id="PS51459">
    <property type="entry name" value="FIDO"/>
    <property type="match status" value="1"/>
</dbReference>
<evidence type="ECO:0000259" key="1">
    <source>
        <dbReference type="PROSITE" id="PS51459"/>
    </source>
</evidence>
<organism evidence="2 3">
    <name type="scientific">Flagellimonas oceani</name>
    <dbReference type="NCBI Taxonomy" id="2698672"/>
    <lineage>
        <taxon>Bacteria</taxon>
        <taxon>Pseudomonadati</taxon>
        <taxon>Bacteroidota</taxon>
        <taxon>Flavobacteriia</taxon>
        <taxon>Flavobacteriales</taxon>
        <taxon>Flavobacteriaceae</taxon>
        <taxon>Flagellimonas</taxon>
    </lineage>
</organism>
<dbReference type="Gene3D" id="1.20.120.1870">
    <property type="entry name" value="Fic/DOC protein, Fido domain"/>
    <property type="match status" value="1"/>
</dbReference>
<keyword evidence="3" id="KW-1185">Reference proteome</keyword>
<dbReference type="RefSeq" id="WP_166249084.1">
    <property type="nucleotide sequence ID" value="NZ_CP049616.1"/>
</dbReference>
<dbReference type="SUPFAM" id="SSF140931">
    <property type="entry name" value="Fic-like"/>
    <property type="match status" value="1"/>
</dbReference>
<name>A0A6G7J4I9_9FLAO</name>
<reference evidence="2 3" key="1">
    <citation type="submission" date="2020-02" db="EMBL/GenBank/DDBJ databases">
        <title>Complete genome of Muricauda sp. 501str8.</title>
        <authorList>
            <person name="Dong B."/>
            <person name="Zhu S."/>
            <person name="Yang J."/>
            <person name="Chen J."/>
        </authorList>
    </citation>
    <scope>NUCLEOTIDE SEQUENCE [LARGE SCALE GENOMIC DNA]</scope>
    <source>
        <strain evidence="2 3">501str8</strain>
    </source>
</reference>
<dbReference type="KEGG" id="mut:GVT53_13745"/>
<accession>A0A6G7J4I9</accession>
<proteinExistence type="predicted"/>
<dbReference type="Pfam" id="PF13310">
    <property type="entry name" value="Virulence_RhuM"/>
    <property type="match status" value="1"/>
</dbReference>
<dbReference type="Pfam" id="PF02661">
    <property type="entry name" value="Fic"/>
    <property type="match status" value="1"/>
</dbReference>
<feature type="domain" description="Fido" evidence="1">
    <location>
        <begin position="187"/>
        <end position="330"/>
    </location>
</feature>
<dbReference type="PANTHER" id="PTHR35810">
    <property type="entry name" value="CYTOPLASMIC PROTEIN-RELATED"/>
    <property type="match status" value="1"/>
</dbReference>
<dbReference type="Proteomes" id="UP000502928">
    <property type="component" value="Chromosome"/>
</dbReference>